<dbReference type="KEGG" id="hhg:XM38_001510"/>
<dbReference type="STRING" id="1641165.XM38_23440"/>
<name>A0A1Z3HG34_9CYAN</name>
<dbReference type="PANTHER" id="PTHR13696">
    <property type="entry name" value="P-LOOP CONTAINING NUCLEOSIDE TRIPHOSPHATE HYDROLASE"/>
    <property type="match status" value="1"/>
</dbReference>
<dbReference type="GO" id="GO:0016787">
    <property type="term" value="F:hydrolase activity"/>
    <property type="evidence" value="ECO:0007669"/>
    <property type="project" value="UniProtKB-KW"/>
</dbReference>
<dbReference type="InterPro" id="IPR025669">
    <property type="entry name" value="AAA_dom"/>
</dbReference>
<dbReference type="InterPro" id="IPR027417">
    <property type="entry name" value="P-loop_NTPase"/>
</dbReference>
<proteinExistence type="predicted"/>
<dbReference type="EMBL" id="CP021983">
    <property type="protein sequence ID" value="ASC69225.1"/>
    <property type="molecule type" value="Genomic_DNA"/>
</dbReference>
<gene>
    <name evidence="2" type="primary">soj_1</name>
    <name evidence="2" type="ORF">XM38_001510</name>
</gene>
<accession>A0A1Z3HG34</accession>
<dbReference type="Pfam" id="PF13614">
    <property type="entry name" value="AAA_31"/>
    <property type="match status" value="1"/>
</dbReference>
<organism evidence="2 3">
    <name type="scientific">Halomicronema hongdechloris C2206</name>
    <dbReference type="NCBI Taxonomy" id="1641165"/>
    <lineage>
        <taxon>Bacteria</taxon>
        <taxon>Bacillati</taxon>
        <taxon>Cyanobacteriota</taxon>
        <taxon>Cyanophyceae</taxon>
        <taxon>Nodosilineales</taxon>
        <taxon>Nodosilineaceae</taxon>
        <taxon>Halomicronema</taxon>
    </lineage>
</organism>
<dbReference type="EC" id="3.6.-.-" evidence="2"/>
<feature type="domain" description="AAA" evidence="1">
    <location>
        <begin position="3"/>
        <end position="152"/>
    </location>
</feature>
<dbReference type="InterPro" id="IPR050678">
    <property type="entry name" value="DNA_Partitioning_ATPase"/>
</dbReference>
<evidence type="ECO:0000313" key="3">
    <source>
        <dbReference type="Proteomes" id="UP000191901"/>
    </source>
</evidence>
<dbReference type="CDD" id="cd02042">
    <property type="entry name" value="ParAB_family"/>
    <property type="match status" value="1"/>
</dbReference>
<dbReference type="SUPFAM" id="SSF52540">
    <property type="entry name" value="P-loop containing nucleoside triphosphate hydrolases"/>
    <property type="match status" value="1"/>
</dbReference>
<dbReference type="OrthoDB" id="479754at2"/>
<dbReference type="AlphaFoldDB" id="A0A1Z3HG34"/>
<protein>
    <submittedName>
        <fullName evidence="2">Chromosome-partitioning ATPase Soj</fullName>
        <ecNumber evidence="2">3.6.-.-</ecNumber>
    </submittedName>
</protein>
<keyword evidence="3" id="KW-1185">Reference proteome</keyword>
<evidence type="ECO:0000259" key="1">
    <source>
        <dbReference type="Pfam" id="PF13614"/>
    </source>
</evidence>
<dbReference type="Gene3D" id="3.40.50.300">
    <property type="entry name" value="P-loop containing nucleotide triphosphate hydrolases"/>
    <property type="match status" value="1"/>
</dbReference>
<evidence type="ECO:0000313" key="2">
    <source>
        <dbReference type="EMBL" id="ASC69225.1"/>
    </source>
</evidence>
<sequence length="241" mass="26329">MLKVAIWNLKGGTGKSSTAQNLGAELVAAKFRTVLIDLDGQRTLSYSFGMEKSSPNVLDWLERRGQPLLTGMDGLYLVPGDIGMFQISSEEDVLGQALARLKGFDVCLMDCPPSLGAPTLQAIWNADRLLMPTLMEPASLKGLAEAVELIKDERQGLPVDILRTRYKPRLRISRDAADQLIEGVKRSHYTLLKTAIPENVAIAEAIARQMPVSEHLAGSLGAAAYRDLAQEVASRWKLSQS</sequence>
<keyword evidence="2" id="KW-0378">Hydrolase</keyword>
<reference evidence="2 3" key="1">
    <citation type="journal article" date="2016" name="Biochim. Biophys. Acta">
        <title>Characterization of red-shifted phycobilisomes isolated from the chlorophyll f-containing cyanobacterium Halomicronema hongdechloris.</title>
        <authorList>
            <person name="Li Y."/>
            <person name="Lin Y."/>
            <person name="Garvey C.J."/>
            <person name="Birch D."/>
            <person name="Corkery R.W."/>
            <person name="Loughlin P.C."/>
            <person name="Scheer H."/>
            <person name="Willows R.D."/>
            <person name="Chen M."/>
        </authorList>
    </citation>
    <scope>NUCLEOTIDE SEQUENCE [LARGE SCALE GENOMIC DNA]</scope>
    <source>
        <strain evidence="2 3">C2206</strain>
    </source>
</reference>
<dbReference type="PANTHER" id="PTHR13696:SF99">
    <property type="entry name" value="COBYRINIC ACID AC-DIAMIDE SYNTHASE"/>
    <property type="match status" value="1"/>
</dbReference>
<dbReference type="Proteomes" id="UP000191901">
    <property type="component" value="Chromosome"/>
</dbReference>
<dbReference type="RefSeq" id="WP_080813249.1">
    <property type="nucleotide sequence ID" value="NZ_CP021983.2"/>
</dbReference>